<evidence type="ECO:0000256" key="1">
    <source>
        <dbReference type="SAM" id="MobiDB-lite"/>
    </source>
</evidence>
<sequence>MVIHSNQSAKIFIQIFLLHMIMLLPSIQALSCLVIKPGHGLISERCSPFSVACRVRVENDAIVWYRSKLYDRNQLACVMRNEYGALDRSDCIKKSSGSVRCWCYGQSNCNSPQNMIKLYDAFKAGDTSLLDEVIDDIETADNNDYEEESGIETISMRTSTEVYVMRNINNQPTLQTSKKDDLKVATKVEFNNTNQNYNPKLIESIKTIRIPPSTDDKLNQTKEHSNMQHSRNQNERKIRHKEDVTSGVISLHISKYYIIQLLYFYLLS</sequence>
<evidence type="ECO:0000313" key="3">
    <source>
        <dbReference type="EnsemblMetazoa" id="OVOC1221.1"/>
    </source>
</evidence>
<accession>A0A8R1XMN4</accession>
<feature type="region of interest" description="Disordered" evidence="1">
    <location>
        <begin position="211"/>
        <end position="239"/>
    </location>
</feature>
<reference evidence="3" key="2">
    <citation type="submission" date="2022-06" db="UniProtKB">
        <authorList>
            <consortium name="EnsemblMetazoa"/>
        </authorList>
    </citation>
    <scope>IDENTIFICATION</scope>
</reference>
<dbReference type="EMBL" id="CMVM020000032">
    <property type="status" value="NOT_ANNOTATED_CDS"/>
    <property type="molecule type" value="Genomic_DNA"/>
</dbReference>
<name>A0A8R1XMN4_ONCVO</name>
<keyword evidence="4" id="KW-1185">Reference proteome</keyword>
<keyword evidence="2" id="KW-0472">Membrane</keyword>
<reference evidence="4" key="1">
    <citation type="submission" date="2013-10" db="EMBL/GenBank/DDBJ databases">
        <title>Genome sequencing of Onchocerca volvulus.</title>
        <authorList>
            <person name="Cotton J."/>
            <person name="Tsai J."/>
            <person name="Stanley E."/>
            <person name="Tracey A."/>
            <person name="Holroyd N."/>
            <person name="Lustigman S."/>
            <person name="Berriman M."/>
        </authorList>
    </citation>
    <scope>NUCLEOTIDE SEQUENCE</scope>
</reference>
<evidence type="ECO:0000313" key="4">
    <source>
        <dbReference type="Proteomes" id="UP000024404"/>
    </source>
</evidence>
<keyword evidence="2" id="KW-1133">Transmembrane helix</keyword>
<dbReference type="AlphaFoldDB" id="A0A8R1XMN4"/>
<feature type="compositionally biased region" description="Basic and acidic residues" evidence="1">
    <location>
        <begin position="214"/>
        <end position="239"/>
    </location>
</feature>
<organism evidence="3 4">
    <name type="scientific">Onchocerca volvulus</name>
    <dbReference type="NCBI Taxonomy" id="6282"/>
    <lineage>
        <taxon>Eukaryota</taxon>
        <taxon>Metazoa</taxon>
        <taxon>Ecdysozoa</taxon>
        <taxon>Nematoda</taxon>
        <taxon>Chromadorea</taxon>
        <taxon>Rhabditida</taxon>
        <taxon>Spirurina</taxon>
        <taxon>Spiruromorpha</taxon>
        <taxon>Filarioidea</taxon>
        <taxon>Onchocercidae</taxon>
        <taxon>Onchocerca</taxon>
    </lineage>
</organism>
<feature type="transmembrane region" description="Helical" evidence="2">
    <location>
        <begin position="12"/>
        <end position="35"/>
    </location>
</feature>
<evidence type="ECO:0000256" key="2">
    <source>
        <dbReference type="SAM" id="Phobius"/>
    </source>
</evidence>
<protein>
    <submittedName>
        <fullName evidence="3">Uncharacterized protein</fullName>
    </submittedName>
</protein>
<dbReference type="Proteomes" id="UP000024404">
    <property type="component" value="Unassembled WGS sequence"/>
</dbReference>
<proteinExistence type="predicted"/>
<dbReference type="EnsemblMetazoa" id="OVOC1221.1">
    <property type="protein sequence ID" value="OVOC1221.1"/>
    <property type="gene ID" value="WBGene00238030"/>
</dbReference>
<keyword evidence="2" id="KW-0812">Transmembrane</keyword>